<evidence type="ECO:0000259" key="9">
    <source>
        <dbReference type="SMART" id="SM00062"/>
    </source>
</evidence>
<dbReference type="HAMAP" id="MF_02016">
    <property type="entry name" value="MltF"/>
    <property type="match status" value="1"/>
</dbReference>
<evidence type="ECO:0000313" key="10">
    <source>
        <dbReference type="EMBL" id="WMS88527.1"/>
    </source>
</evidence>
<feature type="active site" evidence="8">
    <location>
        <position position="323"/>
    </location>
</feature>
<evidence type="ECO:0000256" key="3">
    <source>
        <dbReference type="ARBA" id="ARBA00022729"/>
    </source>
</evidence>
<evidence type="ECO:0000256" key="6">
    <source>
        <dbReference type="ARBA" id="ARBA00023239"/>
    </source>
</evidence>
<keyword evidence="4 8" id="KW-0472">Membrane</keyword>
<gene>
    <name evidence="8 10" type="primary">mltF</name>
    <name evidence="10" type="ORF">Q9312_06315</name>
</gene>
<dbReference type="EC" id="4.2.2.n1" evidence="8"/>
<dbReference type="CDD" id="cd01009">
    <property type="entry name" value="PBP2_YfhD_N"/>
    <property type="match status" value="1"/>
</dbReference>
<keyword evidence="11" id="KW-1185">Reference proteome</keyword>
<evidence type="ECO:0000256" key="5">
    <source>
        <dbReference type="ARBA" id="ARBA00023237"/>
    </source>
</evidence>
<accession>A0AA51RVV2</accession>
<comment type="function">
    <text evidence="8">Murein-degrading enzyme that degrades murein glycan strands and insoluble, high-molecular weight murein sacculi, with the concomitant formation of a 1,6-anhydromuramoyl product. Lytic transglycosylases (LTs) play an integral role in the metabolism of the peptidoglycan (PG) sacculus. Their lytic action creates space within the PG sacculus to allow for its expansion as well as for the insertion of various structures such as secretion systems and flagella.</text>
</comment>
<dbReference type="EMBL" id="CP133548">
    <property type="protein sequence ID" value="WMS88527.1"/>
    <property type="molecule type" value="Genomic_DNA"/>
</dbReference>
<dbReference type="SMART" id="SM00062">
    <property type="entry name" value="PBPb"/>
    <property type="match status" value="1"/>
</dbReference>
<dbReference type="SUPFAM" id="SSF53850">
    <property type="entry name" value="Periplasmic binding protein-like II"/>
    <property type="match status" value="1"/>
</dbReference>
<dbReference type="InterPro" id="IPR001638">
    <property type="entry name" value="Solute-binding_3/MltF_N"/>
</dbReference>
<name>A0AA51RVV2_9GAMM</name>
<dbReference type="Pfam" id="PF01464">
    <property type="entry name" value="SLT"/>
    <property type="match status" value="1"/>
</dbReference>
<proteinExistence type="inferred from homology"/>
<evidence type="ECO:0000256" key="8">
    <source>
        <dbReference type="HAMAP-Rule" id="MF_02016"/>
    </source>
</evidence>
<dbReference type="GO" id="GO:0009279">
    <property type="term" value="C:cell outer membrane"/>
    <property type="evidence" value="ECO:0007669"/>
    <property type="project" value="UniProtKB-SubCell"/>
</dbReference>
<evidence type="ECO:0000313" key="11">
    <source>
        <dbReference type="Proteomes" id="UP001239782"/>
    </source>
</evidence>
<feature type="region of interest" description="LT domain" evidence="8">
    <location>
        <begin position="278"/>
        <end position="509"/>
    </location>
</feature>
<dbReference type="KEGG" id="plei:Q9312_06315"/>
<comment type="similarity">
    <text evidence="8">In the C-terminal section; belongs to the transglycosylase Slt family.</text>
</comment>
<dbReference type="GO" id="GO:0000270">
    <property type="term" value="P:peptidoglycan metabolic process"/>
    <property type="evidence" value="ECO:0007669"/>
    <property type="project" value="InterPro"/>
</dbReference>
<dbReference type="PROSITE" id="PS00922">
    <property type="entry name" value="TRANSGLYCOSYLASE"/>
    <property type="match status" value="1"/>
</dbReference>
<keyword evidence="7 8" id="KW-0961">Cell wall biogenesis/degradation</keyword>
<dbReference type="RefSeq" id="WP_309203741.1">
    <property type="nucleotide sequence ID" value="NZ_CP133548.1"/>
</dbReference>
<dbReference type="Gene3D" id="3.40.190.10">
    <property type="entry name" value="Periplasmic binding protein-like II"/>
    <property type="match status" value="2"/>
</dbReference>
<dbReference type="Pfam" id="PF00497">
    <property type="entry name" value="SBP_bac_3"/>
    <property type="match status" value="1"/>
</dbReference>
<keyword evidence="5 8" id="KW-0998">Cell outer membrane</keyword>
<keyword evidence="3 8" id="KW-0732">Signal</keyword>
<dbReference type="NCBIfam" id="NF008112">
    <property type="entry name" value="PRK10859.1"/>
    <property type="match status" value="1"/>
</dbReference>
<dbReference type="Gene3D" id="1.10.530.10">
    <property type="match status" value="1"/>
</dbReference>
<dbReference type="GO" id="GO:0016998">
    <property type="term" value="P:cell wall macromolecule catabolic process"/>
    <property type="evidence" value="ECO:0007669"/>
    <property type="project" value="UniProtKB-UniRule"/>
</dbReference>
<evidence type="ECO:0000256" key="1">
    <source>
        <dbReference type="ARBA" id="ARBA00007734"/>
    </source>
</evidence>
<evidence type="ECO:0000256" key="2">
    <source>
        <dbReference type="ARBA" id="ARBA00010333"/>
    </source>
</evidence>
<dbReference type="PANTHER" id="PTHR35936:SF32">
    <property type="entry name" value="MEMBRANE-BOUND LYTIC MUREIN TRANSGLYCOSYLASE F"/>
    <property type="match status" value="1"/>
</dbReference>
<comment type="similarity">
    <text evidence="1">Belongs to the transglycosylase Slt family.</text>
</comment>
<dbReference type="PANTHER" id="PTHR35936">
    <property type="entry name" value="MEMBRANE-BOUND LYTIC MUREIN TRANSGLYCOSYLASE F"/>
    <property type="match status" value="1"/>
</dbReference>
<dbReference type="GO" id="GO:0071555">
    <property type="term" value="P:cell wall organization"/>
    <property type="evidence" value="ECO:0007669"/>
    <property type="project" value="UniProtKB-KW"/>
</dbReference>
<dbReference type="GO" id="GO:0008933">
    <property type="term" value="F:peptidoglycan lytic transglycosylase activity"/>
    <property type="evidence" value="ECO:0007669"/>
    <property type="project" value="UniProtKB-UniRule"/>
</dbReference>
<dbReference type="InterPro" id="IPR000189">
    <property type="entry name" value="Transglyc_AS"/>
</dbReference>
<dbReference type="Proteomes" id="UP001239782">
    <property type="component" value="Chromosome"/>
</dbReference>
<dbReference type="InterPro" id="IPR023703">
    <property type="entry name" value="MltF"/>
</dbReference>
<comment type="similarity">
    <text evidence="2">Belongs to the bacterial solute-binding protein 3 family.</text>
</comment>
<dbReference type="AlphaFoldDB" id="A0AA51RVV2"/>
<sequence>MVCSNGKLTTIGGSLKQLASYLATFLIFAVSLVSLSGCQEPQVSKLQQIKNSGVLRIATRNSPTTYYVEKDGAAGIEYELATAFAKSIGVEPVFVAEENIGGIFTALETGRADIAAAGLTATDDRKTNFLFGPAYQEVTAKLVFKQGKEWPRHFGQLDGHLKVIAGSSHARMLLEAKPEFPKLSWQETEEHSPEELLQMVLDESIDYTITDSIELNLNRRYNTELAIGFTIGQPQHLAWALAKTGDYSLLHEVVKFFGEQQQTGKIAQLVDQYYGHVNDFDYVGAKTFMKAAQTELPELKPMFQEAAQNDLDWRLLAAMGYQESHWDPKAKSHTGVRGVMMLTLDTARQLGIESRIDAEQSIRGGAEYFDIMRNRIPDRIGEPDRTWLALAAYNIGWGHLEDARIITERQGADPDKWVDVKERLPLLRQKKYYKQTKYGYARGDEPVQYVTNIRRYYDVLVWLDEERPGNVELLDAGEMIADNSPAKSARQSEGSTPIIASEKVNSIVD</sequence>
<comment type="domain">
    <text evidence="8">The N-terminal domain does not have lytic activity and probably modulates enzymatic activity. The C-terminal domain is the catalytic active domain.</text>
</comment>
<evidence type="ECO:0000256" key="4">
    <source>
        <dbReference type="ARBA" id="ARBA00023136"/>
    </source>
</evidence>
<protein>
    <recommendedName>
        <fullName evidence="8">Membrane-bound lytic murein transglycosylase F</fullName>
        <ecNumber evidence="8">4.2.2.n1</ecNumber>
    </recommendedName>
    <alternativeName>
        <fullName evidence="8">Murein lyase F</fullName>
    </alternativeName>
</protein>
<keyword evidence="6 8" id="KW-0456">Lyase</keyword>
<dbReference type="SUPFAM" id="SSF53955">
    <property type="entry name" value="Lysozyme-like"/>
    <property type="match status" value="1"/>
</dbReference>
<comment type="catalytic activity">
    <reaction evidence="8">
        <text>Exolytic cleavage of the (1-&gt;4)-beta-glycosidic linkage between N-acetylmuramic acid (MurNAc) and N-acetylglucosamine (GlcNAc) residues in peptidoglycan, from either the reducing or the non-reducing ends of the peptidoglycan chains, with concomitant formation of a 1,6-anhydrobond in the MurNAc residue.</text>
        <dbReference type="EC" id="4.2.2.n1"/>
    </reaction>
</comment>
<evidence type="ECO:0000256" key="7">
    <source>
        <dbReference type="ARBA" id="ARBA00023316"/>
    </source>
</evidence>
<comment type="caution">
    <text evidence="8">Lacks conserved residue(s) required for the propagation of feature annotation.</text>
</comment>
<feature type="domain" description="Solute-binding protein family 3/N-terminal" evidence="9">
    <location>
        <begin position="54"/>
        <end position="277"/>
    </location>
</feature>
<dbReference type="CDD" id="cd13403">
    <property type="entry name" value="MLTF-like"/>
    <property type="match status" value="1"/>
</dbReference>
<dbReference type="InterPro" id="IPR008258">
    <property type="entry name" value="Transglycosylase_SLT_dom_1"/>
</dbReference>
<comment type="similarity">
    <text evidence="8">In the N-terminal section; belongs to the bacterial solute-binding protein 3 family.</text>
</comment>
<reference evidence="10 11" key="1">
    <citation type="submission" date="2023-08" db="EMBL/GenBank/DDBJ databases">
        <title>Pleionea litopenaei sp. nov., isolated from stomach of juvenile Litopenaeus vannamei.</title>
        <authorList>
            <person name="Rho A.M."/>
            <person name="Hwang C.Y."/>
        </authorList>
    </citation>
    <scope>NUCLEOTIDE SEQUENCE [LARGE SCALE GENOMIC DNA]</scope>
    <source>
        <strain evidence="10 11">HL-JVS1</strain>
    </source>
</reference>
<comment type="subcellular location">
    <subcellularLocation>
        <location evidence="8">Cell outer membrane</location>
        <topology evidence="8">Peripheral membrane protein</topology>
    </subcellularLocation>
    <text evidence="8">Attached to the inner leaflet of the outer membrane.</text>
</comment>
<dbReference type="InterPro" id="IPR023346">
    <property type="entry name" value="Lysozyme-like_dom_sf"/>
</dbReference>
<organism evidence="10 11">
    <name type="scientific">Pleionea litopenaei</name>
    <dbReference type="NCBI Taxonomy" id="3070815"/>
    <lineage>
        <taxon>Bacteria</taxon>
        <taxon>Pseudomonadati</taxon>
        <taxon>Pseudomonadota</taxon>
        <taxon>Gammaproteobacteria</taxon>
        <taxon>Oceanospirillales</taxon>
        <taxon>Pleioneaceae</taxon>
        <taxon>Pleionea</taxon>
    </lineage>
</organism>